<feature type="region of interest" description="Disordered" evidence="2">
    <location>
        <begin position="535"/>
        <end position="562"/>
    </location>
</feature>
<keyword evidence="1" id="KW-0175">Coiled coil</keyword>
<sequence length="562" mass="62082">MALFSRELERLQHQVAQILGAGGAATSLRELAETVGYLELSCSPERLARDLGDPLGRHADLLAELQGGRAAQERALAEARAAQERAQAEAIAQVAERLERETLDRQEALADLASSSRAAVLEVRAELGTGMRGLAELRRSQGELREALEERHAPLVEGLALLEKDFAELRRSHLEFGEALDARHALLVDRLAPLEKDSSETRRSHGEFREALQAAQAAHALLVDRLAFVEKDSSEMRRSHGEFREAFDSRHAPWLDRLATLEKDSSEMRRSHGEFCEALESEHALLVDRLALVEKDSSELRRSHGEFREALDAGHALLVDRLAFLEKEIGASAEAHLSTCDRSFEVVRQSLDERVARLEQETLAEPASACRGGAAPVLAEPLAGAAPAVSLAARVASVERGLGESAARHARYAEEQSKAMYEYHGHHVAIEERVRCVEQACGDAASTWQNHALDLRRLWEHVSSAQAQRHESGTAAVKARLDALEKLHEQDTRSMDLLVDCLQKELRNKSELLDRIRRSNELSLMKADRENSFGCAIDCSPPPTARPHPHTGPSPELARQAK</sequence>
<feature type="coiled-coil region" evidence="1">
    <location>
        <begin position="62"/>
        <end position="101"/>
    </location>
</feature>
<name>A0ABN9WT04_9DINO</name>
<keyword evidence="4" id="KW-1185">Reference proteome</keyword>
<accession>A0ABN9WT04</accession>
<dbReference type="EMBL" id="CAUYUJ010019281">
    <property type="protein sequence ID" value="CAK0889927.1"/>
    <property type="molecule type" value="Genomic_DNA"/>
</dbReference>
<gene>
    <name evidence="3" type="ORF">PCOR1329_LOCUS70296</name>
</gene>
<comment type="caution">
    <text evidence="3">The sequence shown here is derived from an EMBL/GenBank/DDBJ whole genome shotgun (WGS) entry which is preliminary data.</text>
</comment>
<evidence type="ECO:0000313" key="4">
    <source>
        <dbReference type="Proteomes" id="UP001189429"/>
    </source>
</evidence>
<evidence type="ECO:0000256" key="1">
    <source>
        <dbReference type="SAM" id="Coils"/>
    </source>
</evidence>
<dbReference type="Proteomes" id="UP001189429">
    <property type="component" value="Unassembled WGS sequence"/>
</dbReference>
<evidence type="ECO:0000313" key="3">
    <source>
        <dbReference type="EMBL" id="CAK0889927.1"/>
    </source>
</evidence>
<protein>
    <submittedName>
        <fullName evidence="3">Uncharacterized protein</fullName>
    </submittedName>
</protein>
<reference evidence="3" key="1">
    <citation type="submission" date="2023-10" db="EMBL/GenBank/DDBJ databases">
        <authorList>
            <person name="Chen Y."/>
            <person name="Shah S."/>
            <person name="Dougan E. K."/>
            <person name="Thang M."/>
            <person name="Chan C."/>
        </authorList>
    </citation>
    <scope>NUCLEOTIDE SEQUENCE [LARGE SCALE GENOMIC DNA]</scope>
</reference>
<evidence type="ECO:0000256" key="2">
    <source>
        <dbReference type="SAM" id="MobiDB-lite"/>
    </source>
</evidence>
<organism evidence="3 4">
    <name type="scientific">Prorocentrum cordatum</name>
    <dbReference type="NCBI Taxonomy" id="2364126"/>
    <lineage>
        <taxon>Eukaryota</taxon>
        <taxon>Sar</taxon>
        <taxon>Alveolata</taxon>
        <taxon>Dinophyceae</taxon>
        <taxon>Prorocentrales</taxon>
        <taxon>Prorocentraceae</taxon>
        <taxon>Prorocentrum</taxon>
    </lineage>
</organism>
<proteinExistence type="predicted"/>
<feature type="compositionally biased region" description="Pro residues" evidence="2">
    <location>
        <begin position="540"/>
        <end position="552"/>
    </location>
</feature>